<comment type="pathway">
    <text evidence="3 11">Amino-acid biosynthesis; L-histidine biosynthesis; L-histidine from 5-phospho-alpha-D-ribose 1-diphosphate: step 3/9.</text>
</comment>
<evidence type="ECO:0000256" key="2">
    <source>
        <dbReference type="ARBA" id="ARBA00001460"/>
    </source>
</evidence>
<feature type="binding site" evidence="11">
    <location>
        <position position="94"/>
    </location>
    <ligand>
        <name>Mg(2+)</name>
        <dbReference type="ChEBI" id="CHEBI:18420"/>
    </ligand>
</feature>
<comment type="similarity">
    <text evidence="11">Belongs to the PRA-CH family.</text>
</comment>
<dbReference type="RefSeq" id="WP_069093559.1">
    <property type="nucleotide sequence ID" value="NZ_MASI01000001.1"/>
</dbReference>
<evidence type="ECO:0000256" key="11">
    <source>
        <dbReference type="HAMAP-Rule" id="MF_01021"/>
    </source>
</evidence>
<dbReference type="AlphaFoldDB" id="A0A1E2S131"/>
<evidence type="ECO:0000256" key="8">
    <source>
        <dbReference type="ARBA" id="ARBA00022605"/>
    </source>
</evidence>
<keyword evidence="7 11" id="KW-0963">Cytoplasm</keyword>
<keyword evidence="10 11" id="KW-0368">Histidine biosynthesis</keyword>
<feature type="region of interest" description="Disordered" evidence="12">
    <location>
        <begin position="1"/>
        <end position="24"/>
    </location>
</feature>
<dbReference type="OrthoDB" id="9795769at2"/>
<dbReference type="NCBIfam" id="NF000768">
    <property type="entry name" value="PRK00051.1"/>
    <property type="match status" value="1"/>
</dbReference>
<dbReference type="GO" id="GO:0008270">
    <property type="term" value="F:zinc ion binding"/>
    <property type="evidence" value="ECO:0007669"/>
    <property type="project" value="UniProtKB-UniRule"/>
</dbReference>
<dbReference type="PATRIC" id="fig|1177755.3.peg.31"/>
<reference evidence="14 15" key="1">
    <citation type="submission" date="2016-07" db="EMBL/GenBank/DDBJ databases">
        <title>Draft genome sequence of Methyloligella halotolerans C2T (VKM B-2706T=CCUG 61687T=DSM 25045T), a halotolerant polyhydroxybutyrate accumulating methylotroph.</title>
        <authorList>
            <person name="Vasilenko O.V."/>
            <person name="Doronina N.V."/>
            <person name="Poroshina M.N."/>
            <person name="Tarlachkov S.V."/>
            <person name="Trotsenko Y.A."/>
        </authorList>
    </citation>
    <scope>NUCLEOTIDE SEQUENCE [LARGE SCALE GENOMIC DNA]</scope>
    <source>
        <strain evidence="14 15">VKM B-2706</strain>
    </source>
</reference>
<evidence type="ECO:0000313" key="14">
    <source>
        <dbReference type="EMBL" id="ODA68213.1"/>
    </source>
</evidence>
<dbReference type="GO" id="GO:0004635">
    <property type="term" value="F:phosphoribosyl-AMP cyclohydrolase activity"/>
    <property type="evidence" value="ECO:0007669"/>
    <property type="project" value="UniProtKB-UniRule"/>
</dbReference>
<evidence type="ECO:0000256" key="9">
    <source>
        <dbReference type="ARBA" id="ARBA00022801"/>
    </source>
</evidence>
<dbReference type="FunFam" id="3.10.20.810:FF:000001">
    <property type="entry name" value="Histidine biosynthesis bifunctional protein HisIE"/>
    <property type="match status" value="1"/>
</dbReference>
<organism evidence="14 15">
    <name type="scientific">Methyloligella halotolerans</name>
    <dbReference type="NCBI Taxonomy" id="1177755"/>
    <lineage>
        <taxon>Bacteria</taxon>
        <taxon>Pseudomonadati</taxon>
        <taxon>Pseudomonadota</taxon>
        <taxon>Alphaproteobacteria</taxon>
        <taxon>Hyphomicrobiales</taxon>
        <taxon>Hyphomicrobiaceae</taxon>
        <taxon>Methyloligella</taxon>
    </lineage>
</organism>
<dbReference type="InterPro" id="IPR002496">
    <property type="entry name" value="PRib_AMP_CycHydrolase_dom"/>
</dbReference>
<accession>A0A1E2S131</accession>
<dbReference type="Pfam" id="PF01502">
    <property type="entry name" value="PRA-CH"/>
    <property type="match status" value="1"/>
</dbReference>
<evidence type="ECO:0000256" key="10">
    <source>
        <dbReference type="ARBA" id="ARBA00023102"/>
    </source>
</evidence>
<dbReference type="GO" id="GO:0005737">
    <property type="term" value="C:cytoplasm"/>
    <property type="evidence" value="ECO:0007669"/>
    <property type="project" value="UniProtKB-SubCell"/>
</dbReference>
<evidence type="ECO:0000256" key="7">
    <source>
        <dbReference type="ARBA" id="ARBA00022490"/>
    </source>
</evidence>
<comment type="similarity">
    <text evidence="5">In the C-terminal section; belongs to the PRA-PH family.</text>
</comment>
<dbReference type="HAMAP" id="MF_01021">
    <property type="entry name" value="HisI"/>
    <property type="match status" value="1"/>
</dbReference>
<proteinExistence type="inferred from homology"/>
<comment type="similarity">
    <text evidence="6">In the N-terminal section; belongs to the PRA-CH family.</text>
</comment>
<evidence type="ECO:0000256" key="6">
    <source>
        <dbReference type="ARBA" id="ARBA00008299"/>
    </source>
</evidence>
<dbReference type="GO" id="GO:0000105">
    <property type="term" value="P:L-histidine biosynthetic process"/>
    <property type="evidence" value="ECO:0007669"/>
    <property type="project" value="UniProtKB-UniRule"/>
</dbReference>
<evidence type="ECO:0000256" key="4">
    <source>
        <dbReference type="ARBA" id="ARBA00005204"/>
    </source>
</evidence>
<dbReference type="InterPro" id="IPR026660">
    <property type="entry name" value="PRA-CH"/>
</dbReference>
<feature type="binding site" evidence="11">
    <location>
        <position position="118"/>
    </location>
    <ligand>
        <name>Zn(2+)</name>
        <dbReference type="ChEBI" id="CHEBI:29105"/>
        <note>ligand shared between dimeric partners</note>
    </ligand>
</feature>
<keyword evidence="15" id="KW-1185">Reference proteome</keyword>
<evidence type="ECO:0000256" key="3">
    <source>
        <dbReference type="ARBA" id="ARBA00005169"/>
    </source>
</evidence>
<evidence type="ECO:0000256" key="1">
    <source>
        <dbReference type="ARBA" id="ARBA00000024"/>
    </source>
</evidence>
<sequence>MPSPTKEGTEAGATIEEATRFSPKFGPDGTLPAVAICAQTGEVLMLAYMNDEALARTLETGEAHYWSRSRGKLWKKGETSGNVQKVVELRTDCDQDAVLLKVEMIGSPAACHTGRRSCFYRVAEMGGAADGKDGSFGPLRFVDAERLFDPETVYGAE</sequence>
<keyword evidence="8 11" id="KW-0028">Amino-acid biosynthesis</keyword>
<dbReference type="STRING" id="1177755.A7A08_00030"/>
<dbReference type="EC" id="3.5.4.19" evidence="11"/>
<comment type="subcellular location">
    <subcellularLocation>
        <location evidence="11">Cytoplasm</location>
    </subcellularLocation>
</comment>
<feature type="domain" description="Phosphoribosyl-AMP cyclohydrolase" evidence="13">
    <location>
        <begin position="45"/>
        <end position="120"/>
    </location>
</feature>
<dbReference type="Proteomes" id="UP000095087">
    <property type="component" value="Unassembled WGS sequence"/>
</dbReference>
<comment type="cofactor">
    <cofactor evidence="11">
        <name>Zn(2+)</name>
        <dbReference type="ChEBI" id="CHEBI:29105"/>
    </cofactor>
    <text evidence="11">Binds 1 zinc ion per subunit.</text>
</comment>
<gene>
    <name evidence="11" type="primary">hisI</name>
    <name evidence="14" type="ORF">A7A08_00030</name>
</gene>
<keyword evidence="11" id="KW-0479">Metal-binding</keyword>
<comment type="subunit">
    <text evidence="11">Homodimer.</text>
</comment>
<name>A0A1E2S131_9HYPH</name>
<dbReference type="Gene3D" id="3.10.20.810">
    <property type="entry name" value="Phosphoribosyl-AMP cyclohydrolase"/>
    <property type="match status" value="1"/>
</dbReference>
<dbReference type="InterPro" id="IPR038019">
    <property type="entry name" value="PRib_AMP_CycHydrolase_sf"/>
</dbReference>
<feature type="binding site" evidence="11">
    <location>
        <position position="111"/>
    </location>
    <ligand>
        <name>Zn(2+)</name>
        <dbReference type="ChEBI" id="CHEBI:29105"/>
        <note>ligand shared between dimeric partners</note>
    </ligand>
</feature>
<dbReference type="SUPFAM" id="SSF141734">
    <property type="entry name" value="HisI-like"/>
    <property type="match status" value="1"/>
</dbReference>
<evidence type="ECO:0000256" key="12">
    <source>
        <dbReference type="SAM" id="MobiDB-lite"/>
    </source>
</evidence>
<dbReference type="GO" id="GO:0000287">
    <property type="term" value="F:magnesium ion binding"/>
    <property type="evidence" value="ECO:0007669"/>
    <property type="project" value="UniProtKB-UniRule"/>
</dbReference>
<evidence type="ECO:0000259" key="13">
    <source>
        <dbReference type="Pfam" id="PF01502"/>
    </source>
</evidence>
<feature type="binding site" evidence="11">
    <location>
        <position position="96"/>
    </location>
    <ligand>
        <name>Mg(2+)</name>
        <dbReference type="ChEBI" id="CHEBI:18420"/>
    </ligand>
</feature>
<dbReference type="UniPathway" id="UPA00031">
    <property type="reaction ID" value="UER00008"/>
</dbReference>
<feature type="binding site" evidence="11">
    <location>
        <position position="92"/>
    </location>
    <ligand>
        <name>Mg(2+)</name>
        <dbReference type="ChEBI" id="CHEBI:18420"/>
    </ligand>
</feature>
<comment type="pathway">
    <text evidence="4">Amino-acid biosynthesis; L-histidine biosynthesis; L-histidine from 5-phospho-alpha-D-ribose 1-diphosphate: step 2/9.</text>
</comment>
<keyword evidence="9 11" id="KW-0378">Hydrolase</keyword>
<comment type="function">
    <text evidence="11">Catalyzes the hydrolysis of the adenine ring of phosphoribosyl-AMP.</text>
</comment>
<dbReference type="EMBL" id="MASI01000001">
    <property type="protein sequence ID" value="ODA68213.1"/>
    <property type="molecule type" value="Genomic_DNA"/>
</dbReference>
<evidence type="ECO:0000256" key="5">
    <source>
        <dbReference type="ARBA" id="ARBA00007731"/>
    </source>
</evidence>
<protein>
    <recommendedName>
        <fullName evidence="11">Phosphoribosyl-AMP cyclohydrolase</fullName>
        <shortName evidence="11">PRA-CH</shortName>
        <ecNumber evidence="11">3.5.4.19</ecNumber>
    </recommendedName>
</protein>
<comment type="caution">
    <text evidence="14">The sequence shown here is derived from an EMBL/GenBank/DDBJ whole genome shotgun (WGS) entry which is preliminary data.</text>
</comment>
<comment type="catalytic activity">
    <reaction evidence="1 11">
        <text>1-(5-phospho-beta-D-ribosyl)-5'-AMP + H2O = 1-(5-phospho-beta-D-ribosyl)-5-[(5-phospho-beta-D-ribosylamino)methylideneamino]imidazole-4-carboxamide</text>
        <dbReference type="Rhea" id="RHEA:20049"/>
        <dbReference type="ChEBI" id="CHEBI:15377"/>
        <dbReference type="ChEBI" id="CHEBI:58435"/>
        <dbReference type="ChEBI" id="CHEBI:59457"/>
        <dbReference type="EC" id="3.5.4.19"/>
    </reaction>
</comment>
<keyword evidence="11" id="KW-0862">Zinc</keyword>
<comment type="cofactor">
    <cofactor evidence="11">
        <name>Mg(2+)</name>
        <dbReference type="ChEBI" id="CHEBI:18420"/>
    </cofactor>
    <text evidence="11">Binds 1 Mg(2+) ion per subunit.</text>
</comment>
<dbReference type="GO" id="GO:0004636">
    <property type="term" value="F:phosphoribosyl-ATP diphosphatase activity"/>
    <property type="evidence" value="ECO:0007669"/>
    <property type="project" value="UniProtKB-EC"/>
</dbReference>
<dbReference type="PANTHER" id="PTHR42945:SF1">
    <property type="entry name" value="HISTIDINE BIOSYNTHESIS BIFUNCTIONAL PROTEIN HIS7"/>
    <property type="match status" value="1"/>
</dbReference>
<feature type="binding site" evidence="11">
    <location>
        <position position="93"/>
    </location>
    <ligand>
        <name>Zn(2+)</name>
        <dbReference type="ChEBI" id="CHEBI:29105"/>
        <note>ligand shared between dimeric partners</note>
    </ligand>
</feature>
<evidence type="ECO:0000313" key="15">
    <source>
        <dbReference type="Proteomes" id="UP000095087"/>
    </source>
</evidence>
<keyword evidence="11" id="KW-0460">Magnesium</keyword>
<comment type="catalytic activity">
    <reaction evidence="2">
        <text>1-(5-phospho-beta-D-ribosyl)-ATP + H2O = 1-(5-phospho-beta-D-ribosyl)-5'-AMP + diphosphate + H(+)</text>
        <dbReference type="Rhea" id="RHEA:22828"/>
        <dbReference type="ChEBI" id="CHEBI:15377"/>
        <dbReference type="ChEBI" id="CHEBI:15378"/>
        <dbReference type="ChEBI" id="CHEBI:33019"/>
        <dbReference type="ChEBI" id="CHEBI:59457"/>
        <dbReference type="ChEBI" id="CHEBI:73183"/>
        <dbReference type="EC" id="3.6.1.31"/>
    </reaction>
</comment>
<dbReference type="PANTHER" id="PTHR42945">
    <property type="entry name" value="HISTIDINE BIOSYNTHESIS BIFUNCTIONAL PROTEIN"/>
    <property type="match status" value="1"/>
</dbReference>